<dbReference type="Pfam" id="PF00589">
    <property type="entry name" value="Phage_integrase"/>
    <property type="match status" value="1"/>
</dbReference>
<dbReference type="AlphaFoldDB" id="A0A2N3J6H2"/>
<reference evidence="3 4" key="1">
    <citation type="journal article" date="2017" name="Front. Microbiol.">
        <title>Strong Genomic and Phenotypic Heterogeneity in the Aeromonas sobria Species Complex.</title>
        <authorList>
            <person name="Gauthier J."/>
            <person name="Vincent A.T."/>
            <person name="Charette S.J."/>
            <person name="Derome N."/>
        </authorList>
    </citation>
    <scope>NUCLEOTIDE SEQUENCE [LARGE SCALE GENOMIC DNA]</scope>
    <source>
        <strain evidence="3 4">TM18</strain>
    </source>
</reference>
<dbReference type="InterPro" id="IPR011010">
    <property type="entry name" value="DNA_brk_join_enz"/>
</dbReference>
<dbReference type="EMBL" id="NQMM01000011">
    <property type="protein sequence ID" value="PKQ82051.1"/>
    <property type="molecule type" value="Genomic_DNA"/>
</dbReference>
<organism evidence="3 4">
    <name type="scientific">Aeromonas sobria</name>
    <dbReference type="NCBI Taxonomy" id="646"/>
    <lineage>
        <taxon>Bacteria</taxon>
        <taxon>Pseudomonadati</taxon>
        <taxon>Pseudomonadota</taxon>
        <taxon>Gammaproteobacteria</taxon>
        <taxon>Aeromonadales</taxon>
        <taxon>Aeromonadaceae</taxon>
        <taxon>Aeromonas</taxon>
    </lineage>
</organism>
<evidence type="ECO:0000256" key="1">
    <source>
        <dbReference type="ARBA" id="ARBA00023172"/>
    </source>
</evidence>
<dbReference type="Gene3D" id="1.10.443.10">
    <property type="entry name" value="Intergrase catalytic core"/>
    <property type="match status" value="1"/>
</dbReference>
<evidence type="ECO:0000313" key="3">
    <source>
        <dbReference type="EMBL" id="PKQ82051.1"/>
    </source>
</evidence>
<keyword evidence="4" id="KW-1185">Reference proteome</keyword>
<keyword evidence="1" id="KW-0233">DNA recombination</keyword>
<dbReference type="Proteomes" id="UP000233467">
    <property type="component" value="Unassembled WGS sequence"/>
</dbReference>
<dbReference type="InterPro" id="IPR013762">
    <property type="entry name" value="Integrase-like_cat_sf"/>
</dbReference>
<protein>
    <recommendedName>
        <fullName evidence="2">Tyr recombinase domain-containing protein</fullName>
    </recommendedName>
</protein>
<evidence type="ECO:0000313" key="4">
    <source>
        <dbReference type="Proteomes" id="UP000233467"/>
    </source>
</evidence>
<dbReference type="InterPro" id="IPR002104">
    <property type="entry name" value="Integrase_catalytic"/>
</dbReference>
<dbReference type="GO" id="GO:0006310">
    <property type="term" value="P:DNA recombination"/>
    <property type="evidence" value="ECO:0007669"/>
    <property type="project" value="UniProtKB-KW"/>
</dbReference>
<proteinExistence type="predicted"/>
<dbReference type="CDD" id="cd00397">
    <property type="entry name" value="DNA_BRE_C"/>
    <property type="match status" value="1"/>
</dbReference>
<name>A0A2N3J6H2_AERSO</name>
<gene>
    <name evidence="3" type="ORF">CJP16_03335</name>
</gene>
<sequence>MNIEHVDNVFFKSNLQQLLAQIYIDNKNEASKNDDINILNLLAFPVTSKSLFRDDVWDYTADVEIAKTMGRNRLIIDFSAYESIPKSIVAELKIAILYISIIPKRSQNRRGKSGRTLSMQSITPMVKSWLDFMNYFYNKAGEEYGSAFCREKYSSLIDITYQDYKIFSVGYQKAESTVSHIEQVFEWFSHDRIVNALYSQRPFLPKIEHLSITQVEKKEDNREKIIPDEIFDKVVTISSCLISDFLHKMGLPIKDKIAEKKLDLFRNDLPPSVMDISDSYIEYYIGVRLYRKNTDINLVKKNIDMTLTGDVGAADLCSPEERTEGILNYTRLVHNAAMYIVAQFTGMRPSEFVEIRVDKPLTSSFDIPCICSTVHKHRSTSRRLFDDLWVAIPAVEDAMAALAVLTRIRNNPFIYSKSETLKFNQEPKTLSTSGICEVIKNYFYEILANDELKSIDFFPYMMRHTLAYQMYKVELGLPFISHQLKHFGNLVQSVGAASNKGFSSDTMCYGDIGDMLSGIKAEKNNLRHQAEVHLVKEMYDPNGTFAGVNAEAHKKRLRKLFEGYQAAGYSNDEVFEAMAQQGMAVINVGTGMCYGGRVEEFDQSLPCIGSLRCNPNRCHQAVITKAHIPKWREVYEQNMKVVSLGESETNYRQAVEAANEAKGVLEYLGVFK</sequence>
<evidence type="ECO:0000259" key="2">
    <source>
        <dbReference type="Pfam" id="PF00589"/>
    </source>
</evidence>
<accession>A0A2N3J6H2</accession>
<dbReference type="GO" id="GO:0015074">
    <property type="term" value="P:DNA integration"/>
    <property type="evidence" value="ECO:0007669"/>
    <property type="project" value="InterPro"/>
</dbReference>
<comment type="caution">
    <text evidence="3">The sequence shown here is derived from an EMBL/GenBank/DDBJ whole genome shotgun (WGS) entry which is preliminary data.</text>
</comment>
<dbReference type="GO" id="GO:0003677">
    <property type="term" value="F:DNA binding"/>
    <property type="evidence" value="ECO:0007669"/>
    <property type="project" value="InterPro"/>
</dbReference>
<feature type="domain" description="Tyr recombinase" evidence="2">
    <location>
        <begin position="331"/>
        <end position="486"/>
    </location>
</feature>
<dbReference type="SUPFAM" id="SSF56349">
    <property type="entry name" value="DNA breaking-rejoining enzymes"/>
    <property type="match status" value="1"/>
</dbReference>
<dbReference type="RefSeq" id="WP_101323587.1">
    <property type="nucleotide sequence ID" value="NZ_NQMM01000011.1"/>
</dbReference>